<evidence type="ECO:0000256" key="2">
    <source>
        <dbReference type="ARBA" id="ARBA00022555"/>
    </source>
</evidence>
<feature type="binding site" evidence="9">
    <location>
        <begin position="278"/>
        <end position="280"/>
    </location>
    <ligand>
        <name>S-adenosyl-L-methionine</name>
        <dbReference type="ChEBI" id="CHEBI:59789"/>
    </ligand>
</feature>
<feature type="binding site" evidence="9">
    <location>
        <position position="123"/>
    </location>
    <ligand>
        <name>S-adenosyl-L-methionine</name>
        <dbReference type="ChEBI" id="CHEBI:59789"/>
    </ligand>
</feature>
<keyword evidence="6 9" id="KW-0819">tRNA processing</keyword>
<keyword evidence="5 9" id="KW-0949">S-adenosyl-L-methionine</keyword>
<dbReference type="Pfam" id="PF02390">
    <property type="entry name" value="Methyltransf_4"/>
    <property type="match status" value="1"/>
</dbReference>
<feature type="region of interest" description="Disordered" evidence="10">
    <location>
        <begin position="1"/>
        <end position="46"/>
    </location>
</feature>
<keyword evidence="3 9" id="KW-0489">Methyltransferase</keyword>
<feature type="compositionally biased region" description="Basic residues" evidence="10">
    <location>
        <begin position="37"/>
        <end position="46"/>
    </location>
</feature>
<feature type="active site" evidence="9">
    <location>
        <position position="203"/>
    </location>
</feature>
<dbReference type="InterPro" id="IPR003358">
    <property type="entry name" value="tRNA_(Gua-N-7)_MeTrfase_Trmb"/>
</dbReference>
<dbReference type="Proteomes" id="UP000785679">
    <property type="component" value="Unassembled WGS sequence"/>
</dbReference>
<dbReference type="PANTHER" id="PTHR23417">
    <property type="entry name" value="3-DEOXY-D-MANNO-OCTULOSONIC-ACID TRANSFERASE/TRNA GUANINE-N 7 - -METHYLTRANSFERASE"/>
    <property type="match status" value="1"/>
</dbReference>
<dbReference type="NCBIfam" id="TIGR00091">
    <property type="entry name" value="tRNA (guanosine(46)-N7)-methyltransferase TrmB"/>
    <property type="match status" value="1"/>
</dbReference>
<comment type="catalytic activity">
    <reaction evidence="1 9">
        <text>guanosine(46) in tRNA + S-adenosyl-L-methionine = N(7)-methylguanosine(46) in tRNA + S-adenosyl-L-homocysteine</text>
        <dbReference type="Rhea" id="RHEA:42708"/>
        <dbReference type="Rhea" id="RHEA-COMP:10188"/>
        <dbReference type="Rhea" id="RHEA-COMP:10189"/>
        <dbReference type="ChEBI" id="CHEBI:57856"/>
        <dbReference type="ChEBI" id="CHEBI:59789"/>
        <dbReference type="ChEBI" id="CHEBI:74269"/>
        <dbReference type="ChEBI" id="CHEBI:74480"/>
        <dbReference type="EC" id="2.1.1.33"/>
    </reaction>
</comment>
<evidence type="ECO:0000256" key="5">
    <source>
        <dbReference type="ARBA" id="ARBA00022691"/>
    </source>
</evidence>
<evidence type="ECO:0000256" key="9">
    <source>
        <dbReference type="HAMAP-Rule" id="MF_03055"/>
    </source>
</evidence>
<dbReference type="InterPro" id="IPR025763">
    <property type="entry name" value="Trm8_euk"/>
</dbReference>
<protein>
    <recommendedName>
        <fullName evidence="9">tRNA (guanine-N(7)-)-methyltransferase</fullName>
        <ecNumber evidence="9">2.1.1.33</ecNumber>
    </recommendedName>
    <alternativeName>
        <fullName evidence="9">tRNA (guanine(46)-N(7))-methyltransferase</fullName>
    </alternativeName>
    <alternativeName>
        <fullName evidence="9">tRNA(m7G46)-methyltransferase</fullName>
    </alternativeName>
</protein>
<proteinExistence type="inferred from homology"/>
<evidence type="ECO:0000256" key="10">
    <source>
        <dbReference type="SAM" id="MobiDB-lite"/>
    </source>
</evidence>
<evidence type="ECO:0000256" key="6">
    <source>
        <dbReference type="ARBA" id="ARBA00022694"/>
    </source>
</evidence>
<organism evidence="11 12">
    <name type="scientific">Halteria grandinella</name>
    <dbReference type="NCBI Taxonomy" id="5974"/>
    <lineage>
        <taxon>Eukaryota</taxon>
        <taxon>Sar</taxon>
        <taxon>Alveolata</taxon>
        <taxon>Ciliophora</taxon>
        <taxon>Intramacronucleata</taxon>
        <taxon>Spirotrichea</taxon>
        <taxon>Stichotrichia</taxon>
        <taxon>Sporadotrichida</taxon>
        <taxon>Halteriidae</taxon>
        <taxon>Halteria</taxon>
    </lineage>
</organism>
<comment type="caution">
    <text evidence="11">The sequence shown here is derived from an EMBL/GenBank/DDBJ whole genome shotgun (WGS) entry which is preliminary data.</text>
</comment>
<keyword evidence="8 9" id="KW-0539">Nucleus</keyword>
<feature type="binding site" evidence="9">
    <location>
        <position position="200"/>
    </location>
    <ligand>
        <name>S-adenosyl-L-methionine</name>
        <dbReference type="ChEBI" id="CHEBI:59789"/>
    </ligand>
</feature>
<feature type="binding site" evidence="9">
    <location>
        <begin position="180"/>
        <end position="181"/>
    </location>
    <ligand>
        <name>S-adenosyl-L-methionine</name>
        <dbReference type="ChEBI" id="CHEBI:59789"/>
    </ligand>
</feature>
<dbReference type="HAMAP" id="MF_03055">
    <property type="entry name" value="tRNA_methyltr_TrmB_euk"/>
    <property type="match status" value="1"/>
</dbReference>
<dbReference type="GO" id="GO:0005634">
    <property type="term" value="C:nucleus"/>
    <property type="evidence" value="ECO:0007669"/>
    <property type="project" value="UniProtKB-SubCell"/>
</dbReference>
<dbReference type="GO" id="GO:0000049">
    <property type="term" value="F:tRNA binding"/>
    <property type="evidence" value="ECO:0007669"/>
    <property type="project" value="UniProtKB-UniRule"/>
</dbReference>
<keyword evidence="12" id="KW-1185">Reference proteome</keyword>
<gene>
    <name evidence="11" type="ORF">FGO68_gene1110</name>
</gene>
<comment type="subcellular location">
    <subcellularLocation>
        <location evidence="9">Nucleus</location>
    </subcellularLocation>
</comment>
<dbReference type="PANTHER" id="PTHR23417:SF16">
    <property type="entry name" value="TRNA (GUANINE-N(7)-)-METHYLTRANSFERASE"/>
    <property type="match status" value="1"/>
</dbReference>
<dbReference type="Gene3D" id="3.40.50.150">
    <property type="entry name" value="Vaccinia Virus protein VP39"/>
    <property type="match status" value="1"/>
</dbReference>
<accession>A0A8J8NYE7</accession>
<dbReference type="InterPro" id="IPR029063">
    <property type="entry name" value="SAM-dependent_MTases_sf"/>
</dbReference>
<evidence type="ECO:0000256" key="4">
    <source>
        <dbReference type="ARBA" id="ARBA00022679"/>
    </source>
</evidence>
<dbReference type="CDD" id="cd02440">
    <property type="entry name" value="AdoMet_MTases"/>
    <property type="match status" value="1"/>
</dbReference>
<comment type="function">
    <text evidence="9">Catalyzes the formation of N(7)-methylguanine at position 46 (m7G46) in tRNA.</text>
</comment>
<evidence type="ECO:0000256" key="3">
    <source>
        <dbReference type="ARBA" id="ARBA00022603"/>
    </source>
</evidence>
<dbReference type="EC" id="2.1.1.33" evidence="9"/>
<keyword evidence="2 9" id="KW-0820">tRNA-binding</keyword>
<dbReference type="UniPathway" id="UPA00989"/>
<reference evidence="11" key="1">
    <citation type="submission" date="2019-06" db="EMBL/GenBank/DDBJ databases">
        <authorList>
            <person name="Zheng W."/>
        </authorList>
    </citation>
    <scope>NUCLEOTIDE SEQUENCE</scope>
    <source>
        <strain evidence="11">QDHG01</strain>
    </source>
</reference>
<keyword evidence="4 9" id="KW-0808">Transferase</keyword>
<dbReference type="AlphaFoldDB" id="A0A8J8NYE7"/>
<evidence type="ECO:0000256" key="8">
    <source>
        <dbReference type="ARBA" id="ARBA00023242"/>
    </source>
</evidence>
<feature type="compositionally biased region" description="Basic and acidic residues" evidence="10">
    <location>
        <begin position="1"/>
        <end position="17"/>
    </location>
</feature>
<dbReference type="PROSITE" id="PS51625">
    <property type="entry name" value="SAM_MT_TRMB"/>
    <property type="match status" value="1"/>
</dbReference>
<evidence type="ECO:0000256" key="7">
    <source>
        <dbReference type="ARBA" id="ARBA00022884"/>
    </source>
</evidence>
<sequence>MEEAEIGQKEQEQRDSDGEYEEEGQEGGAGDIEPGKKRVNMPKKSKYRTRAHVNPMGDLNIPTPLNPDYIDWSLHYPAFFGIEDNRKDQLYANTYKYPITYLKSEEETKQLDHGKVPTIVDIGCGYGGLMFELSKEFPDKMILGMEIRDLVANFVAQKVNTLRINSGYKECLNIGVVKTNTMKTIHNYFRKDSLEKMFICFADPHFKKQNHRRRIVNTTLLSDYAYSLKTGGKIYVITDVKELYDWEVEHLELHPLFERIGNEETEADPCIKFMREGTDEAKKVIRNEGSMWYAIYRKRDTATEGEKIDRELEPFFTF</sequence>
<dbReference type="EMBL" id="RRYP01003566">
    <property type="protein sequence ID" value="TNV83682.1"/>
    <property type="molecule type" value="Genomic_DNA"/>
</dbReference>
<dbReference type="OrthoDB" id="47276at2759"/>
<name>A0A8J8NYE7_HALGN</name>
<comment type="pathway">
    <text evidence="9">tRNA modification; N(7)-methylguanine-tRNA biosynthesis.</text>
</comment>
<dbReference type="GO" id="GO:0043527">
    <property type="term" value="C:tRNA methyltransferase complex"/>
    <property type="evidence" value="ECO:0007669"/>
    <property type="project" value="TreeGrafter"/>
</dbReference>
<comment type="similarity">
    <text evidence="9">Belongs to the class I-like SAM-binding methyltransferase superfamily. TrmB family.</text>
</comment>
<evidence type="ECO:0000313" key="11">
    <source>
        <dbReference type="EMBL" id="TNV83682.1"/>
    </source>
</evidence>
<keyword evidence="7 9" id="KW-0694">RNA-binding</keyword>
<evidence type="ECO:0000256" key="1">
    <source>
        <dbReference type="ARBA" id="ARBA00000142"/>
    </source>
</evidence>
<dbReference type="SUPFAM" id="SSF53335">
    <property type="entry name" value="S-adenosyl-L-methionine-dependent methyltransferases"/>
    <property type="match status" value="1"/>
</dbReference>
<dbReference type="GO" id="GO:0008176">
    <property type="term" value="F:tRNA (guanine(46)-N7)-methyltransferase activity"/>
    <property type="evidence" value="ECO:0007669"/>
    <property type="project" value="UniProtKB-UniRule"/>
</dbReference>
<feature type="binding site" evidence="9">
    <location>
        <begin position="146"/>
        <end position="147"/>
    </location>
    <ligand>
        <name>S-adenosyl-L-methionine</name>
        <dbReference type="ChEBI" id="CHEBI:59789"/>
    </ligand>
</feature>
<evidence type="ECO:0000313" key="12">
    <source>
        <dbReference type="Proteomes" id="UP000785679"/>
    </source>
</evidence>